<protein>
    <recommendedName>
        <fullName evidence="3">Amidohydrolase-related domain-containing protein</fullName>
    </recommendedName>
</protein>
<dbReference type="STRING" id="2880.D8LRP0"/>
<dbReference type="EMBL" id="FN648916">
    <property type="protein sequence ID" value="CBN77801.1"/>
    <property type="molecule type" value="Genomic_DNA"/>
</dbReference>
<keyword evidence="5" id="KW-1185">Reference proteome</keyword>
<dbReference type="OrthoDB" id="191270at2759"/>
<evidence type="ECO:0000256" key="2">
    <source>
        <dbReference type="RuleBase" id="RU366045"/>
    </source>
</evidence>
<dbReference type="InterPro" id="IPR032465">
    <property type="entry name" value="ACMSD"/>
</dbReference>
<dbReference type="GO" id="GO:0019748">
    <property type="term" value="P:secondary metabolic process"/>
    <property type="evidence" value="ECO:0007669"/>
    <property type="project" value="TreeGrafter"/>
</dbReference>
<comment type="similarity">
    <text evidence="2">Belongs to the metallo-dependent hydrolases superfamily.</text>
</comment>
<keyword evidence="1 2" id="KW-0456">Lyase</keyword>
<dbReference type="InterPro" id="IPR032466">
    <property type="entry name" value="Metal_Hydrolase"/>
</dbReference>
<dbReference type="Pfam" id="PF04909">
    <property type="entry name" value="Amidohydro_2"/>
    <property type="match status" value="1"/>
</dbReference>
<dbReference type="InParanoid" id="D8LRP0"/>
<accession>D8LRP0</accession>
<sequence length="354" mass="39123">MKIDSYTHFACPAFMDHLEAESGHPMVFRGLFSSIPELSDIDLRIRYMDEHGIDVHCLVPLPWLECEPGLHADEGKALEACRIANDEMARVVARFPDRLIGVALIPTTTEQAMIQETTRAVKELGMAGVALFVGPTAKPPDMACFEGLYRTCEELGAVVWMHPCRPQSYADYDSYKGEGSKHQIWNTFGWIYDTSVAMVHIALAGVFRRYPGLKVVTHHHGAMVPFFTARFDTQRRNFQEVEGDDLLEDLRLFYCDTATFGESAANIQQAIDFFGKSQVLFGTDTPMDMGTRGMFTRTTIASVEALGAAPEDKESFYAGNVLDMLGERFAGISGARGAVAARPKGDSTRIAASL</sequence>
<dbReference type="AlphaFoldDB" id="D8LRP0"/>
<evidence type="ECO:0000259" key="3">
    <source>
        <dbReference type="Pfam" id="PF04909"/>
    </source>
</evidence>
<evidence type="ECO:0000256" key="1">
    <source>
        <dbReference type="ARBA" id="ARBA00023239"/>
    </source>
</evidence>
<dbReference type="Gene3D" id="3.20.20.140">
    <property type="entry name" value="Metal-dependent hydrolases"/>
    <property type="match status" value="1"/>
</dbReference>
<keyword evidence="2" id="KW-0210">Decarboxylase</keyword>
<organism evidence="4 5">
    <name type="scientific">Ectocarpus siliculosus</name>
    <name type="common">Brown alga</name>
    <name type="synonym">Conferva siliculosa</name>
    <dbReference type="NCBI Taxonomy" id="2880"/>
    <lineage>
        <taxon>Eukaryota</taxon>
        <taxon>Sar</taxon>
        <taxon>Stramenopiles</taxon>
        <taxon>Ochrophyta</taxon>
        <taxon>PX clade</taxon>
        <taxon>Phaeophyceae</taxon>
        <taxon>Ectocarpales</taxon>
        <taxon>Ectocarpaceae</taxon>
        <taxon>Ectocarpus</taxon>
    </lineage>
</organism>
<evidence type="ECO:0000313" key="5">
    <source>
        <dbReference type="Proteomes" id="UP000002630"/>
    </source>
</evidence>
<evidence type="ECO:0000313" key="4">
    <source>
        <dbReference type="EMBL" id="CBN77801.1"/>
    </source>
</evidence>
<proteinExistence type="inferred from homology"/>
<dbReference type="PANTHER" id="PTHR21240">
    <property type="entry name" value="2-AMINO-3-CARBOXYLMUCONATE-6-SEMIALDEHYDE DECARBOXYLASE"/>
    <property type="match status" value="1"/>
</dbReference>
<name>D8LRP0_ECTSI</name>
<dbReference type="GO" id="GO:0005737">
    <property type="term" value="C:cytoplasm"/>
    <property type="evidence" value="ECO:0007669"/>
    <property type="project" value="TreeGrafter"/>
</dbReference>
<dbReference type="SUPFAM" id="SSF51556">
    <property type="entry name" value="Metallo-dependent hydrolases"/>
    <property type="match status" value="1"/>
</dbReference>
<dbReference type="GO" id="GO:0016787">
    <property type="term" value="F:hydrolase activity"/>
    <property type="evidence" value="ECO:0007669"/>
    <property type="project" value="InterPro"/>
</dbReference>
<dbReference type="InterPro" id="IPR006680">
    <property type="entry name" value="Amidohydro-rel"/>
</dbReference>
<dbReference type="GO" id="GO:0016831">
    <property type="term" value="F:carboxy-lyase activity"/>
    <property type="evidence" value="ECO:0007669"/>
    <property type="project" value="UniProtKB-KW"/>
</dbReference>
<reference evidence="4 5" key="1">
    <citation type="journal article" date="2010" name="Nature">
        <title>The Ectocarpus genome and the independent evolution of multicellularity in brown algae.</title>
        <authorList>
            <person name="Cock J.M."/>
            <person name="Sterck L."/>
            <person name="Rouze P."/>
            <person name="Scornet D."/>
            <person name="Allen A.E."/>
            <person name="Amoutzias G."/>
            <person name="Anthouard V."/>
            <person name="Artiguenave F."/>
            <person name="Aury J.M."/>
            <person name="Badger J.H."/>
            <person name="Beszteri B."/>
            <person name="Billiau K."/>
            <person name="Bonnet E."/>
            <person name="Bothwell J.H."/>
            <person name="Bowler C."/>
            <person name="Boyen C."/>
            <person name="Brownlee C."/>
            <person name="Carrano C.J."/>
            <person name="Charrier B."/>
            <person name="Cho G.Y."/>
            <person name="Coelho S.M."/>
            <person name="Collen J."/>
            <person name="Corre E."/>
            <person name="Da Silva C."/>
            <person name="Delage L."/>
            <person name="Delaroque N."/>
            <person name="Dittami S.M."/>
            <person name="Doulbeau S."/>
            <person name="Elias M."/>
            <person name="Farnham G."/>
            <person name="Gachon C.M."/>
            <person name="Gschloessl B."/>
            <person name="Heesch S."/>
            <person name="Jabbari K."/>
            <person name="Jubin C."/>
            <person name="Kawai H."/>
            <person name="Kimura K."/>
            <person name="Kloareg B."/>
            <person name="Kupper F.C."/>
            <person name="Lang D."/>
            <person name="Le Bail A."/>
            <person name="Leblanc C."/>
            <person name="Lerouge P."/>
            <person name="Lohr M."/>
            <person name="Lopez P.J."/>
            <person name="Martens C."/>
            <person name="Maumus F."/>
            <person name="Michel G."/>
            <person name="Miranda-Saavedra D."/>
            <person name="Morales J."/>
            <person name="Moreau H."/>
            <person name="Motomura T."/>
            <person name="Nagasato C."/>
            <person name="Napoli C.A."/>
            <person name="Nelson D.R."/>
            <person name="Nyvall-Collen P."/>
            <person name="Peters A.F."/>
            <person name="Pommier C."/>
            <person name="Potin P."/>
            <person name="Poulain J."/>
            <person name="Quesneville H."/>
            <person name="Read B."/>
            <person name="Rensing S.A."/>
            <person name="Ritter A."/>
            <person name="Rousvoal S."/>
            <person name="Samanta M."/>
            <person name="Samson G."/>
            <person name="Schroeder D.C."/>
            <person name="Segurens B."/>
            <person name="Strittmatter M."/>
            <person name="Tonon T."/>
            <person name="Tregear J.W."/>
            <person name="Valentin K."/>
            <person name="von Dassow P."/>
            <person name="Yamagishi T."/>
            <person name="Van de Peer Y."/>
            <person name="Wincker P."/>
        </authorList>
    </citation>
    <scope>NUCLEOTIDE SEQUENCE [LARGE SCALE GENOMIC DNA]</scope>
    <source>
        <strain evidence="5">Ec32 / CCAP1310/4</strain>
    </source>
</reference>
<gene>
    <name evidence="4" type="ORF">Esi_0069_0075</name>
</gene>
<dbReference type="eggNOG" id="KOG4245">
    <property type="taxonomic scope" value="Eukaryota"/>
</dbReference>
<dbReference type="EMBL" id="FN649751">
    <property type="protein sequence ID" value="CBN77801.1"/>
    <property type="molecule type" value="Genomic_DNA"/>
</dbReference>
<feature type="domain" description="Amidohydrolase-related" evidence="3">
    <location>
        <begin position="39"/>
        <end position="323"/>
    </location>
</feature>
<dbReference type="Proteomes" id="UP000002630">
    <property type="component" value="Linkage Group LG26"/>
</dbReference>
<dbReference type="PANTHER" id="PTHR21240:SF28">
    <property type="entry name" value="ISO-OROTATE DECARBOXYLASE (EUROFUNG)"/>
    <property type="match status" value="1"/>
</dbReference>